<dbReference type="GO" id="GO:0004040">
    <property type="term" value="F:amidase activity"/>
    <property type="evidence" value="ECO:0007669"/>
    <property type="project" value="UniProtKB-EC"/>
</dbReference>
<keyword evidence="3" id="KW-1185">Reference proteome</keyword>
<protein>
    <submittedName>
        <fullName evidence="2">Amidase</fullName>
        <ecNumber evidence="2">3.5.1.4</ecNumber>
    </submittedName>
</protein>
<dbReference type="InterPro" id="IPR023631">
    <property type="entry name" value="Amidase_dom"/>
</dbReference>
<dbReference type="PANTHER" id="PTHR42678:SF34">
    <property type="entry name" value="OS04G0183300 PROTEIN"/>
    <property type="match status" value="1"/>
</dbReference>
<comment type="caution">
    <text evidence="2">The sequence shown here is derived from an EMBL/GenBank/DDBJ whole genome shotgun (WGS) entry which is preliminary data.</text>
</comment>
<dbReference type="EC" id="3.5.1.4" evidence="2"/>
<dbReference type="SUPFAM" id="SSF75304">
    <property type="entry name" value="Amidase signature (AS) enzymes"/>
    <property type="match status" value="1"/>
</dbReference>
<evidence type="ECO:0000259" key="1">
    <source>
        <dbReference type="Pfam" id="PF01425"/>
    </source>
</evidence>
<sequence length="536" mass="56998">MRRRTFISLASAAGVTTLVSPISGCSSQTEKKEAESTSDFKEITLAEIAKRMQAGTLTSRKLTEFYLNQIETLDKKGPQLRAVIELNPDALSIADAMDKERKNGKVRGPMHGIPILIKDNIDTADKMQTTAGSVALAGNVASADAFIVKKLREAGAVIIGKTNLSEWANYRSTRSSSGWSSRGGQTKNPYILDRSPCGSSSGSGVAVAANLCAVAVGTETNGSIACPASMNAVVGIKPTVGLVSRSGIIPISITQDTAGPFGRTVADAAILLGAMAGSDPADPARHTGQEPSPTDFTKFLDPNALKGKRIGVDRGFLKLHEGIDALLKKALDQMRGAGATIIEVDYMQTQELEGAESVLLQYEFKNGLNQYLTHSNAKIKSLEALIAFNKQNEATAMPIFKQELLEASQAKGDLKTEEYKAALKKIKHVEDLLNQHFDEHQLDALCGPATGAPWCIDPINGDFWTGYGAYGPAAISGFPSLTLPMGNLSELPVGISFLAKAYSEPSLIGIGFAYEQISKNRSQPKFIKTAGTTSVG</sequence>
<dbReference type="Gene3D" id="3.90.1300.10">
    <property type="entry name" value="Amidase signature (AS) domain"/>
    <property type="match status" value="1"/>
</dbReference>
<dbReference type="NCBIfam" id="NF005300">
    <property type="entry name" value="PRK06828.1"/>
    <property type="match status" value="1"/>
</dbReference>
<feature type="domain" description="Amidase" evidence="1">
    <location>
        <begin position="62"/>
        <end position="507"/>
    </location>
</feature>
<proteinExistence type="predicted"/>
<dbReference type="Pfam" id="PF01425">
    <property type="entry name" value="Amidase"/>
    <property type="match status" value="1"/>
</dbReference>
<organism evidence="2 3">
    <name type="scientific">Dyadobacter arcticus</name>
    <dbReference type="NCBI Taxonomy" id="1078754"/>
    <lineage>
        <taxon>Bacteria</taxon>
        <taxon>Pseudomonadati</taxon>
        <taxon>Bacteroidota</taxon>
        <taxon>Cytophagia</taxon>
        <taxon>Cytophagales</taxon>
        <taxon>Spirosomataceae</taxon>
        <taxon>Dyadobacter</taxon>
    </lineage>
</organism>
<dbReference type="NCBIfam" id="NF006006">
    <property type="entry name" value="PRK08137.1"/>
    <property type="match status" value="1"/>
</dbReference>
<dbReference type="EMBL" id="JAASQJ010000002">
    <property type="protein sequence ID" value="NIJ53160.1"/>
    <property type="molecule type" value="Genomic_DNA"/>
</dbReference>
<evidence type="ECO:0000313" key="2">
    <source>
        <dbReference type="EMBL" id="NIJ53160.1"/>
    </source>
</evidence>
<keyword evidence="2" id="KW-0378">Hydrolase</keyword>
<name>A0ABX0UNC5_9BACT</name>
<dbReference type="RefSeq" id="WP_167270043.1">
    <property type="nucleotide sequence ID" value="NZ_JAASQJ010000002.1"/>
</dbReference>
<dbReference type="InterPro" id="IPR036928">
    <property type="entry name" value="AS_sf"/>
</dbReference>
<reference evidence="2 3" key="1">
    <citation type="submission" date="2020-03" db="EMBL/GenBank/DDBJ databases">
        <title>Genomic Encyclopedia of Type Strains, Phase IV (KMG-IV): sequencing the most valuable type-strain genomes for metagenomic binning, comparative biology and taxonomic classification.</title>
        <authorList>
            <person name="Goeker M."/>
        </authorList>
    </citation>
    <scope>NUCLEOTIDE SEQUENCE [LARGE SCALE GENOMIC DNA]</scope>
    <source>
        <strain evidence="2 3">DSM 102865</strain>
    </source>
</reference>
<gene>
    <name evidence="2" type="ORF">FHS68_002330</name>
</gene>
<dbReference type="Proteomes" id="UP001179181">
    <property type="component" value="Unassembled WGS sequence"/>
</dbReference>
<evidence type="ECO:0000313" key="3">
    <source>
        <dbReference type="Proteomes" id="UP001179181"/>
    </source>
</evidence>
<accession>A0ABX0UNC5</accession>
<dbReference type="PANTHER" id="PTHR42678">
    <property type="entry name" value="AMIDASE"/>
    <property type="match status" value="1"/>
</dbReference>